<gene>
    <name evidence="1" type="ORF">O1611_g2369</name>
</gene>
<reference evidence="1" key="1">
    <citation type="submission" date="2022-12" db="EMBL/GenBank/DDBJ databases">
        <title>Genome Sequence of Lasiodiplodia mahajangana.</title>
        <authorList>
            <person name="Buettner E."/>
        </authorList>
    </citation>
    <scope>NUCLEOTIDE SEQUENCE</scope>
    <source>
        <strain evidence="1">VT137</strain>
    </source>
</reference>
<name>A0ACC2JUQ4_9PEZI</name>
<evidence type="ECO:0000313" key="2">
    <source>
        <dbReference type="Proteomes" id="UP001153332"/>
    </source>
</evidence>
<accession>A0ACC2JUQ4</accession>
<protein>
    <submittedName>
        <fullName evidence="1">Uncharacterized protein</fullName>
    </submittedName>
</protein>
<comment type="caution">
    <text evidence="1">The sequence shown here is derived from an EMBL/GenBank/DDBJ whole genome shotgun (WGS) entry which is preliminary data.</text>
</comment>
<organism evidence="1 2">
    <name type="scientific">Lasiodiplodia mahajangana</name>
    <dbReference type="NCBI Taxonomy" id="1108764"/>
    <lineage>
        <taxon>Eukaryota</taxon>
        <taxon>Fungi</taxon>
        <taxon>Dikarya</taxon>
        <taxon>Ascomycota</taxon>
        <taxon>Pezizomycotina</taxon>
        <taxon>Dothideomycetes</taxon>
        <taxon>Dothideomycetes incertae sedis</taxon>
        <taxon>Botryosphaeriales</taxon>
        <taxon>Botryosphaeriaceae</taxon>
        <taxon>Lasiodiplodia</taxon>
    </lineage>
</organism>
<evidence type="ECO:0000313" key="1">
    <source>
        <dbReference type="EMBL" id="KAJ8131255.1"/>
    </source>
</evidence>
<dbReference type="EMBL" id="JAPUUL010000325">
    <property type="protein sequence ID" value="KAJ8131255.1"/>
    <property type="molecule type" value="Genomic_DNA"/>
</dbReference>
<proteinExistence type="predicted"/>
<dbReference type="Proteomes" id="UP001153332">
    <property type="component" value="Unassembled WGS sequence"/>
</dbReference>
<keyword evidence="2" id="KW-1185">Reference proteome</keyword>
<sequence length="719" mass="80708">MSLDKINLESPSLILGIICLPFLSHVGIRAYVVGLGTVVLIQLIIFDQGDPDIFVVKRFNLFIPRDGIHITAEGLDPYWLGMAYSLIRARVSGAVASGRMTHVAMDFIASSDVMMDGDTIISDASIMPVNERAPTNSLPLIPAPEAPNVNYASPSPRQLSDAEWGDLKDLLHKLYIQENKTLEKIRTILRKHHGLVLTQKQLTKRFSEWKFKKNVKHVEMEDFLRRADRAPGQTEVSVEGVRITAAKRERWGKRTRLEPRLERSRIPLPGQQSGQSLPDDSGSASFPSDDGLSLMRRLFSALRIVPPNDMTALIPLVASAETMDQRPLTITNEQFMELSHGGRDVSWRAAQSSVYERFSGKRPKSSIFKCLGIDAIFPSQELIFANPLDMELYPFPYHYQSRLDYVPPPKTHDILQKEMQESSEKIQRLQSVGLGETDAAVALIDSLAVACFSLGHYNKAEEQFNHMLPRLLQRHAPSSRYVVSVRRDLAEVILHLGRFEEANKMAQDVHELALAIDTPGGRLTQRSLHVLAQSYGNLRDLPKEEDLLRQLVQIRLSSLGPRHGDTLAAIRSLCDSIIDSERFSESEELLRVALELSQSAEVSDRRKCLISRKLATVLYKKGDYSGSEALYRETLGMSVHLLGDEHPDTLRCRFWLCKVLRARGSLSDSYRLHSKTVQQQIKTRGELRGSTIESMASLRRGIKLELVVGRDVSGAPLSI</sequence>